<name>A0A7K1SJY8_9BACT</name>
<comment type="caution">
    <text evidence="1">The sequence shown here is derived from an EMBL/GenBank/DDBJ whole genome shotgun (WGS) entry which is preliminary data.</text>
</comment>
<dbReference type="AlphaFoldDB" id="A0A7K1SJY8"/>
<organism evidence="1 2">
    <name type="scientific">Spirosoma arboris</name>
    <dbReference type="NCBI Taxonomy" id="2682092"/>
    <lineage>
        <taxon>Bacteria</taxon>
        <taxon>Pseudomonadati</taxon>
        <taxon>Bacteroidota</taxon>
        <taxon>Cytophagia</taxon>
        <taxon>Cytophagales</taxon>
        <taxon>Cytophagaceae</taxon>
        <taxon>Spirosoma</taxon>
    </lineage>
</organism>
<dbReference type="RefSeq" id="WP_157588618.1">
    <property type="nucleotide sequence ID" value="NZ_WPIN01000013.1"/>
</dbReference>
<keyword evidence="2" id="KW-1185">Reference proteome</keyword>
<dbReference type="Proteomes" id="UP000436006">
    <property type="component" value="Unassembled WGS sequence"/>
</dbReference>
<dbReference type="EMBL" id="WPIN01000013">
    <property type="protein sequence ID" value="MVM33906.1"/>
    <property type="molecule type" value="Genomic_DNA"/>
</dbReference>
<sequence>MNRNVNILFGMIILLLVGSCSKKNDPDTQLPSYLRIPTDLTGYGGSGKITIDGDLTLRAEGEETLDPTTKTYSGVLGRITIADITAQFTAGQPLPYKQTSSVPPAYYTNGQLSVINTLAVGIYPMGYQSKPTPTGANADLILNLPGPQLYSARLGTLSISESTVIKVQNGRTLYRIQGTLLCALTAVGTGTKAGQDYTITGSFDLLLVN</sequence>
<proteinExistence type="predicted"/>
<reference evidence="1 2" key="1">
    <citation type="submission" date="2019-12" db="EMBL/GenBank/DDBJ databases">
        <title>Spirosoma sp. HMF4905 genome sequencing and assembly.</title>
        <authorList>
            <person name="Kang H."/>
            <person name="Cha I."/>
            <person name="Kim H."/>
            <person name="Joh K."/>
        </authorList>
    </citation>
    <scope>NUCLEOTIDE SEQUENCE [LARGE SCALE GENOMIC DNA]</scope>
    <source>
        <strain evidence="1 2">HMF4905</strain>
    </source>
</reference>
<accession>A0A7K1SJY8</accession>
<gene>
    <name evidence="1" type="ORF">GO755_27970</name>
</gene>
<dbReference type="PROSITE" id="PS51257">
    <property type="entry name" value="PROKAR_LIPOPROTEIN"/>
    <property type="match status" value="1"/>
</dbReference>
<evidence type="ECO:0000313" key="1">
    <source>
        <dbReference type="EMBL" id="MVM33906.1"/>
    </source>
</evidence>
<evidence type="ECO:0000313" key="2">
    <source>
        <dbReference type="Proteomes" id="UP000436006"/>
    </source>
</evidence>
<protein>
    <submittedName>
        <fullName evidence="1">Uncharacterized protein</fullName>
    </submittedName>
</protein>